<sequence>MYTAVNLFDFLYLVVVIVLYAFFSIFYLYIRTCTSFVTLFRAVAASASATNSRNLVRIWAEFPKLFVFPSGWLLNEYLGEINYEDLDVLVALCPVSVTANPCSRSGVYKKYHAMREGKVTSTVLVGRARRSILPTGISEWERCHRQALLEKPLGTEGV</sequence>
<keyword evidence="1" id="KW-0812">Transmembrane</keyword>
<gene>
    <name evidence="2" type="ORF">E2C01_070761</name>
</gene>
<protein>
    <submittedName>
        <fullName evidence="2">Uncharacterized protein</fullName>
    </submittedName>
</protein>
<accession>A0A5B7HTK7</accession>
<dbReference type="Proteomes" id="UP000324222">
    <property type="component" value="Unassembled WGS sequence"/>
</dbReference>
<feature type="transmembrane region" description="Helical" evidence="1">
    <location>
        <begin position="7"/>
        <end position="30"/>
    </location>
</feature>
<keyword evidence="1" id="KW-0472">Membrane</keyword>
<keyword evidence="1" id="KW-1133">Transmembrane helix</keyword>
<evidence type="ECO:0000313" key="3">
    <source>
        <dbReference type="Proteomes" id="UP000324222"/>
    </source>
</evidence>
<dbReference type="AlphaFoldDB" id="A0A5B7HTK7"/>
<evidence type="ECO:0000313" key="2">
    <source>
        <dbReference type="EMBL" id="MPC76351.1"/>
    </source>
</evidence>
<reference evidence="2 3" key="1">
    <citation type="submission" date="2019-05" db="EMBL/GenBank/DDBJ databases">
        <title>Another draft genome of Portunus trituberculatus and its Hox gene families provides insights of decapod evolution.</title>
        <authorList>
            <person name="Jeong J.-H."/>
            <person name="Song I."/>
            <person name="Kim S."/>
            <person name="Choi T."/>
            <person name="Kim D."/>
            <person name="Ryu S."/>
            <person name="Kim W."/>
        </authorList>
    </citation>
    <scope>NUCLEOTIDE SEQUENCE [LARGE SCALE GENOMIC DNA]</scope>
    <source>
        <tissue evidence="2">Muscle</tissue>
    </source>
</reference>
<dbReference type="EMBL" id="VSRR010043153">
    <property type="protein sequence ID" value="MPC76351.1"/>
    <property type="molecule type" value="Genomic_DNA"/>
</dbReference>
<name>A0A5B7HTK7_PORTR</name>
<comment type="caution">
    <text evidence="2">The sequence shown here is derived from an EMBL/GenBank/DDBJ whole genome shotgun (WGS) entry which is preliminary data.</text>
</comment>
<proteinExistence type="predicted"/>
<organism evidence="2 3">
    <name type="scientific">Portunus trituberculatus</name>
    <name type="common">Swimming crab</name>
    <name type="synonym">Neptunus trituberculatus</name>
    <dbReference type="NCBI Taxonomy" id="210409"/>
    <lineage>
        <taxon>Eukaryota</taxon>
        <taxon>Metazoa</taxon>
        <taxon>Ecdysozoa</taxon>
        <taxon>Arthropoda</taxon>
        <taxon>Crustacea</taxon>
        <taxon>Multicrustacea</taxon>
        <taxon>Malacostraca</taxon>
        <taxon>Eumalacostraca</taxon>
        <taxon>Eucarida</taxon>
        <taxon>Decapoda</taxon>
        <taxon>Pleocyemata</taxon>
        <taxon>Brachyura</taxon>
        <taxon>Eubrachyura</taxon>
        <taxon>Portunoidea</taxon>
        <taxon>Portunidae</taxon>
        <taxon>Portuninae</taxon>
        <taxon>Portunus</taxon>
    </lineage>
</organism>
<evidence type="ECO:0000256" key="1">
    <source>
        <dbReference type="SAM" id="Phobius"/>
    </source>
</evidence>
<keyword evidence="3" id="KW-1185">Reference proteome</keyword>